<dbReference type="NCBIfam" id="TIGR00773">
    <property type="entry name" value="NhaA"/>
    <property type="match status" value="1"/>
</dbReference>
<protein>
    <recommendedName>
        <fullName evidence="11">Na(+)/H(+) antiporter NhaA</fullName>
    </recommendedName>
    <alternativeName>
        <fullName evidence="11">Sodium/proton antiporter NhaA</fullName>
    </alternativeName>
</protein>
<dbReference type="Gene3D" id="1.20.1530.10">
    <property type="entry name" value="Na+/H+ antiporter like domain"/>
    <property type="match status" value="1"/>
</dbReference>
<evidence type="ECO:0000256" key="7">
    <source>
        <dbReference type="ARBA" id="ARBA00023053"/>
    </source>
</evidence>
<sequence length="455" mass="47304">MPAPHRRRSPAARTRRSPATDERRPRTTGERRPRVADEPLAQATGERHSRAARERRDRRRLHRRAARAAGELARYLRTEQIGGLILLAAAALALVLANSPWAAAYDAVAGTRFGPAALHLDLTVHAWATDGLLTLFFLVAGLELKKELVTGDLRDPRTAALPVVAALGGMVAPALVFLAVAAGRPGAAAGWAIPTATDIAFALAVLALAARRLPANLRLFLLTLAIVDDLGAIALIAGLYTDHVAPLPLLAGLAAVAGWAALQHLRVRAWWAYLPIGLVAWGCVHASGVHATVAGVLLGLATRATRDRGEGAPPVERLVHRIQPLSAGVAVPLFALFAAGVGVGGDALAGMVTDRLALGVVAGLLLGKTVGVLGACALAVRWGVATLPRDVGWRDLAAVSVLTGCGFTVSLLVTELAFGTDARADRLKLAVLTGSVAAAAVSALLLRGRVRARTA</sequence>
<evidence type="ECO:0000313" key="13">
    <source>
        <dbReference type="EMBL" id="GGK20905.1"/>
    </source>
</evidence>
<dbReference type="AlphaFoldDB" id="A0A8J3BM13"/>
<gene>
    <name evidence="11 13" type="primary">nhaA</name>
    <name evidence="13" type="ORF">GCM10010124_11750</name>
</gene>
<evidence type="ECO:0000256" key="5">
    <source>
        <dbReference type="ARBA" id="ARBA00022692"/>
    </source>
</evidence>
<name>A0A8J3BM13_9ACTN</name>
<dbReference type="RefSeq" id="WP_229789382.1">
    <property type="nucleotide sequence ID" value="NZ_BMQC01000003.1"/>
</dbReference>
<feature type="compositionally biased region" description="Basic and acidic residues" evidence="12">
    <location>
        <begin position="18"/>
        <end position="37"/>
    </location>
</feature>
<dbReference type="GO" id="GO:0005886">
    <property type="term" value="C:plasma membrane"/>
    <property type="evidence" value="ECO:0007669"/>
    <property type="project" value="UniProtKB-SubCell"/>
</dbReference>
<feature type="compositionally biased region" description="Basic residues" evidence="12">
    <location>
        <begin position="1"/>
        <end position="16"/>
    </location>
</feature>
<keyword evidence="5 11" id="KW-0812">Transmembrane</keyword>
<comment type="similarity">
    <text evidence="11">Belongs to the NhaA Na(+)/H(+) (TC 2.A.33) antiporter family.</text>
</comment>
<evidence type="ECO:0000256" key="4">
    <source>
        <dbReference type="ARBA" id="ARBA00022475"/>
    </source>
</evidence>
<keyword evidence="2 11" id="KW-0813">Transport</keyword>
<keyword evidence="14" id="KW-1185">Reference proteome</keyword>
<evidence type="ECO:0000256" key="10">
    <source>
        <dbReference type="ARBA" id="ARBA00023201"/>
    </source>
</evidence>
<feature type="transmembrane region" description="Helical" evidence="11">
    <location>
        <begin position="429"/>
        <end position="446"/>
    </location>
</feature>
<dbReference type="Proteomes" id="UP000662200">
    <property type="component" value="Unassembled WGS sequence"/>
</dbReference>
<dbReference type="HAMAP" id="MF_01844">
    <property type="entry name" value="NhaA"/>
    <property type="match status" value="1"/>
</dbReference>
<dbReference type="PANTHER" id="PTHR30341:SF0">
    <property type="entry name" value="NA(+)_H(+) ANTIPORTER NHAA"/>
    <property type="match status" value="1"/>
</dbReference>
<feature type="transmembrane region" description="Helical" evidence="11">
    <location>
        <begin position="188"/>
        <end position="210"/>
    </location>
</feature>
<feature type="transmembrane region" description="Helical" evidence="11">
    <location>
        <begin position="396"/>
        <end position="417"/>
    </location>
</feature>
<dbReference type="EMBL" id="BMQC01000003">
    <property type="protein sequence ID" value="GGK20905.1"/>
    <property type="molecule type" value="Genomic_DNA"/>
</dbReference>
<evidence type="ECO:0000256" key="8">
    <source>
        <dbReference type="ARBA" id="ARBA00023065"/>
    </source>
</evidence>
<dbReference type="PANTHER" id="PTHR30341">
    <property type="entry name" value="SODIUM ION/PROTON ANTIPORTER NHAA-RELATED"/>
    <property type="match status" value="1"/>
</dbReference>
<feature type="transmembrane region" description="Helical" evidence="11">
    <location>
        <begin position="217"/>
        <end position="239"/>
    </location>
</feature>
<dbReference type="GO" id="GO:0006885">
    <property type="term" value="P:regulation of pH"/>
    <property type="evidence" value="ECO:0007669"/>
    <property type="project" value="UniProtKB-UniRule"/>
</dbReference>
<feature type="transmembrane region" description="Helical" evidence="11">
    <location>
        <begin position="322"/>
        <end position="344"/>
    </location>
</feature>
<comment type="subcellular location">
    <subcellularLocation>
        <location evidence="1">Cell inner membrane</location>
        <topology evidence="1">Multi-pass membrane protein</topology>
    </subcellularLocation>
    <subcellularLocation>
        <location evidence="11">Cell membrane</location>
        <topology evidence="11">Multi-pass membrane protein</topology>
    </subcellularLocation>
</comment>
<evidence type="ECO:0000256" key="9">
    <source>
        <dbReference type="ARBA" id="ARBA00023136"/>
    </source>
</evidence>
<keyword evidence="3 11" id="KW-0050">Antiport</keyword>
<proteinExistence type="inferred from homology"/>
<evidence type="ECO:0000256" key="3">
    <source>
        <dbReference type="ARBA" id="ARBA00022449"/>
    </source>
</evidence>
<feature type="region of interest" description="Disordered" evidence="12">
    <location>
        <begin position="1"/>
        <end position="60"/>
    </location>
</feature>
<reference evidence="13" key="1">
    <citation type="journal article" date="2014" name="Int. J. Syst. Evol. Microbiol.">
        <title>Complete genome sequence of Corynebacterium casei LMG S-19264T (=DSM 44701T), isolated from a smear-ripened cheese.</title>
        <authorList>
            <consortium name="US DOE Joint Genome Institute (JGI-PGF)"/>
            <person name="Walter F."/>
            <person name="Albersmeier A."/>
            <person name="Kalinowski J."/>
            <person name="Ruckert C."/>
        </authorList>
    </citation>
    <scope>NUCLEOTIDE SEQUENCE</scope>
    <source>
        <strain evidence="13">JCM 3091</strain>
    </source>
</reference>
<feature type="transmembrane region" description="Helical" evidence="11">
    <location>
        <begin position="274"/>
        <end position="302"/>
    </location>
</feature>
<keyword evidence="4 11" id="KW-1003">Cell membrane</keyword>
<reference evidence="13" key="2">
    <citation type="submission" date="2020-09" db="EMBL/GenBank/DDBJ databases">
        <authorList>
            <person name="Sun Q."/>
            <person name="Ohkuma M."/>
        </authorList>
    </citation>
    <scope>NUCLEOTIDE SEQUENCE</scope>
    <source>
        <strain evidence="13">JCM 3091</strain>
    </source>
</reference>
<dbReference type="Pfam" id="PF06965">
    <property type="entry name" value="Na_H_antiport_1"/>
    <property type="match status" value="1"/>
</dbReference>
<feature type="compositionally biased region" description="Basic and acidic residues" evidence="12">
    <location>
        <begin position="45"/>
        <end position="55"/>
    </location>
</feature>
<feature type="transmembrane region" description="Helical" evidence="11">
    <location>
        <begin position="356"/>
        <end position="384"/>
    </location>
</feature>
<feature type="transmembrane region" description="Helical" evidence="11">
    <location>
        <begin position="84"/>
        <end position="104"/>
    </location>
</feature>
<evidence type="ECO:0000256" key="11">
    <source>
        <dbReference type="HAMAP-Rule" id="MF_01844"/>
    </source>
</evidence>
<evidence type="ECO:0000256" key="6">
    <source>
        <dbReference type="ARBA" id="ARBA00022989"/>
    </source>
</evidence>
<evidence type="ECO:0000313" key="14">
    <source>
        <dbReference type="Proteomes" id="UP000662200"/>
    </source>
</evidence>
<evidence type="ECO:0000256" key="1">
    <source>
        <dbReference type="ARBA" id="ARBA00004429"/>
    </source>
</evidence>
<keyword evidence="9 11" id="KW-0472">Membrane</keyword>
<keyword evidence="6 11" id="KW-1133">Transmembrane helix</keyword>
<feature type="transmembrane region" description="Helical" evidence="11">
    <location>
        <begin position="124"/>
        <end position="142"/>
    </location>
</feature>
<keyword evidence="7 11" id="KW-0915">Sodium</keyword>
<evidence type="ECO:0000256" key="12">
    <source>
        <dbReference type="SAM" id="MobiDB-lite"/>
    </source>
</evidence>
<comment type="catalytic activity">
    <reaction evidence="11">
        <text>Na(+)(in) + 2 H(+)(out) = Na(+)(out) + 2 H(+)(in)</text>
        <dbReference type="Rhea" id="RHEA:29251"/>
        <dbReference type="ChEBI" id="CHEBI:15378"/>
        <dbReference type="ChEBI" id="CHEBI:29101"/>
    </reaction>
</comment>
<dbReference type="GO" id="GO:0015385">
    <property type="term" value="F:sodium:proton antiporter activity"/>
    <property type="evidence" value="ECO:0007669"/>
    <property type="project" value="UniProtKB-UniRule"/>
</dbReference>
<comment type="caution">
    <text evidence="13">The sequence shown here is derived from an EMBL/GenBank/DDBJ whole genome shotgun (WGS) entry which is preliminary data.</text>
</comment>
<dbReference type="InterPro" id="IPR004670">
    <property type="entry name" value="NhaA"/>
</dbReference>
<organism evidence="13 14">
    <name type="scientific">Pilimelia terevasa</name>
    <dbReference type="NCBI Taxonomy" id="53372"/>
    <lineage>
        <taxon>Bacteria</taxon>
        <taxon>Bacillati</taxon>
        <taxon>Actinomycetota</taxon>
        <taxon>Actinomycetes</taxon>
        <taxon>Micromonosporales</taxon>
        <taxon>Micromonosporaceae</taxon>
        <taxon>Pilimelia</taxon>
    </lineage>
</organism>
<dbReference type="InterPro" id="IPR023171">
    <property type="entry name" value="Na/H_antiporter_dom_sf"/>
</dbReference>
<comment type="function">
    <text evidence="11">Na(+)/H(+) antiporter that extrudes sodium in exchange for external protons.</text>
</comment>
<keyword evidence="8 11" id="KW-0406">Ion transport</keyword>
<evidence type="ECO:0000256" key="2">
    <source>
        <dbReference type="ARBA" id="ARBA00022448"/>
    </source>
</evidence>
<keyword evidence="10 11" id="KW-0739">Sodium transport</keyword>
<accession>A0A8J3BM13</accession>
<feature type="transmembrane region" description="Helical" evidence="11">
    <location>
        <begin position="163"/>
        <end position="182"/>
    </location>
</feature>